<evidence type="ECO:0000256" key="2">
    <source>
        <dbReference type="ARBA" id="ARBA00022723"/>
    </source>
</evidence>
<dbReference type="InterPro" id="IPR017972">
    <property type="entry name" value="Cyt_P450_CS"/>
</dbReference>
<evidence type="ECO:0000256" key="1">
    <source>
        <dbReference type="ARBA" id="ARBA00001971"/>
    </source>
</evidence>
<evidence type="ECO:0000313" key="7">
    <source>
        <dbReference type="Proteomes" id="UP001345691"/>
    </source>
</evidence>
<proteinExistence type="inferred from homology"/>
<keyword evidence="7" id="KW-1185">Reference proteome</keyword>
<dbReference type="Pfam" id="PF00067">
    <property type="entry name" value="p450"/>
    <property type="match status" value="1"/>
</dbReference>
<organism evidence="6 7">
    <name type="scientific">Exophiala sideris</name>
    <dbReference type="NCBI Taxonomy" id="1016849"/>
    <lineage>
        <taxon>Eukaryota</taxon>
        <taxon>Fungi</taxon>
        <taxon>Dikarya</taxon>
        <taxon>Ascomycota</taxon>
        <taxon>Pezizomycotina</taxon>
        <taxon>Eurotiomycetes</taxon>
        <taxon>Chaetothyriomycetidae</taxon>
        <taxon>Chaetothyriales</taxon>
        <taxon>Herpotrichiellaceae</taxon>
        <taxon>Exophiala</taxon>
    </lineage>
</organism>
<sequence>MHGEFKKADSYQPLRLLSQGKMVGSVIDMQDESENTALRRAVGNAFATKNILDYEADVDYTAENLIQALRKVRSTDVFLVMQQFQVDFLMKAAFSRKTDYLTARKPTKEITGHARLSHWMKWQSMPSLERLLYKSPFCRGWYETTGKPPLWTAMATEELKIRQDIGSDVKTNREQDLLSKYIEGAKRHKDVSMELLRRMISSTISAGFDTSAFTMTAILYFLLKTPKAMQRLQDELGVALRAGKLSNLPRYTETDKMPYLAAIIKEAMRLYHFIAGPLERVVPDGGAEIAGKWFPGGTNVGVPAGVVHRNKTVYGADPCEFRPERWLEANKHQRVVMERAMLSFGAGKRICLGRHIAELEMKKVIPRLLLEFDMTLDDPEYILAPVDKYSRFMKPFSVTFKDKR</sequence>
<accession>A0ABR0IX28</accession>
<keyword evidence="2 5" id="KW-0479">Metal-binding</keyword>
<dbReference type="PANTHER" id="PTHR24305">
    <property type="entry name" value="CYTOCHROME P450"/>
    <property type="match status" value="1"/>
</dbReference>
<evidence type="ECO:0000256" key="3">
    <source>
        <dbReference type="ARBA" id="ARBA00023002"/>
    </source>
</evidence>
<evidence type="ECO:0000256" key="4">
    <source>
        <dbReference type="ARBA" id="ARBA00023004"/>
    </source>
</evidence>
<keyword evidence="4 5" id="KW-0408">Iron</keyword>
<dbReference type="PRINTS" id="PR00463">
    <property type="entry name" value="EP450I"/>
</dbReference>
<dbReference type="SUPFAM" id="SSF48264">
    <property type="entry name" value="Cytochrome P450"/>
    <property type="match status" value="1"/>
</dbReference>
<dbReference type="PROSITE" id="PS00086">
    <property type="entry name" value="CYTOCHROME_P450"/>
    <property type="match status" value="1"/>
</dbReference>
<protein>
    <submittedName>
        <fullName evidence="6">Uncharacterized protein</fullName>
    </submittedName>
</protein>
<dbReference type="PANTHER" id="PTHR24305:SF235">
    <property type="entry name" value="CYTOCHROME P450 MONOOXYGENASE APDB-RELATED"/>
    <property type="match status" value="1"/>
</dbReference>
<keyword evidence="5" id="KW-0503">Monooxygenase</keyword>
<dbReference type="InterPro" id="IPR050121">
    <property type="entry name" value="Cytochrome_P450_monoxygenase"/>
</dbReference>
<dbReference type="EMBL" id="JAVRRF010000039">
    <property type="protein sequence ID" value="KAK5050218.1"/>
    <property type="molecule type" value="Genomic_DNA"/>
</dbReference>
<dbReference type="Gene3D" id="1.10.630.10">
    <property type="entry name" value="Cytochrome P450"/>
    <property type="match status" value="1"/>
</dbReference>
<dbReference type="Proteomes" id="UP001345691">
    <property type="component" value="Unassembled WGS sequence"/>
</dbReference>
<keyword evidence="5" id="KW-0349">Heme</keyword>
<comment type="caution">
    <text evidence="6">The sequence shown here is derived from an EMBL/GenBank/DDBJ whole genome shotgun (WGS) entry which is preliminary data.</text>
</comment>
<evidence type="ECO:0000256" key="5">
    <source>
        <dbReference type="RuleBase" id="RU000461"/>
    </source>
</evidence>
<dbReference type="PRINTS" id="PR00385">
    <property type="entry name" value="P450"/>
</dbReference>
<dbReference type="InterPro" id="IPR036396">
    <property type="entry name" value="Cyt_P450_sf"/>
</dbReference>
<comment type="cofactor">
    <cofactor evidence="1">
        <name>heme</name>
        <dbReference type="ChEBI" id="CHEBI:30413"/>
    </cofactor>
</comment>
<evidence type="ECO:0000313" key="6">
    <source>
        <dbReference type="EMBL" id="KAK5050218.1"/>
    </source>
</evidence>
<dbReference type="InterPro" id="IPR002401">
    <property type="entry name" value="Cyt_P450_E_grp-I"/>
</dbReference>
<reference evidence="6 7" key="1">
    <citation type="submission" date="2023-08" db="EMBL/GenBank/DDBJ databases">
        <title>Black Yeasts Isolated from many extreme environments.</title>
        <authorList>
            <person name="Coleine C."/>
            <person name="Stajich J.E."/>
            <person name="Selbmann L."/>
        </authorList>
    </citation>
    <scope>NUCLEOTIDE SEQUENCE [LARGE SCALE GENOMIC DNA]</scope>
    <source>
        <strain evidence="6 7">CCFEE 6328</strain>
    </source>
</reference>
<name>A0ABR0IX28_9EURO</name>
<gene>
    <name evidence="6" type="ORF">LTR69_010706</name>
</gene>
<keyword evidence="3 5" id="KW-0560">Oxidoreductase</keyword>
<dbReference type="InterPro" id="IPR001128">
    <property type="entry name" value="Cyt_P450"/>
</dbReference>
<comment type="similarity">
    <text evidence="5">Belongs to the cytochrome P450 family.</text>
</comment>